<sequence>MFVNVDVKQDFQKCSVYREQPIHLYKSMNTIHAYTNACIYCDISRVVMLEGSSLRIRFLISAVGLRDKHRLLHYSPVAITSNIYEALLKFYFQDIPPPNENKAIGVGQRWVHAQKTNKRSTSSLVYDSYSLTEEYKRHACGGARGPQVAGVLDPHTLAGTAYHPERESEGHEGPAACKHSATTTADKRKERESHPPTLCLRKQRGHRVDRRDDAAVPLTLAYPLAHWLHEALGMDLVSDWLLRATGAVSDTANMSLACGVCGWSSRYEQLFRLCINKYSVLGSFPGQGTADRPDIPCPGIEPSTNKKKIKCPVREWSPAPEVLCPGIKPSTDPKISKIVKCPDWESNPAPEVPCKEIEPRSGSALYRKCIRKYNQKCMCKGSNKTVVVLDGPIKIRLLRYCTSVIRRHTLRRVTPLSSNDESGSEQKCYKTQLVVKSFREIRVCLIMNGTSSPPSLQTLLGTFQTLCPLKYIQAGSLTFFEGSIYRENSIIDRVRPIRFGNRDQTFGNSLSGLSCLADLRTAKGNGKPCQIHVANSSWARHGLHETWRLGFLQPSGCQLSIAITLLTTWKTSTSLLQLSVSPPVPAQTMANRVRFPASSLPDFRTWESCRTMPLVSGFSRGSSVSSIPSYWHCSILTSITLTDSQDLEVKSRPNLFTHSLTQCMRVKLRIYHRVGGVGKGGIRSDKNSLQDIPPCRKAQAPLYRALRTFVRMFTSVPHTVKEIYTRSPGNVEMFRIAPILDLGIAFLSAPQPIRTTIPALEKVRARRCSLETGNQTESCVPGRLNVEYTCSSRAIAMLRRQLRAPVVHLQPYERDHIAGLREAGWTHRRDVPFGNIYLRQDWEHVGLCTWVFGQTSSSATTLS</sequence>
<accession>A0ABQ9IFU0</accession>
<reference evidence="2 3" key="1">
    <citation type="submission" date="2023-02" db="EMBL/GenBank/DDBJ databases">
        <title>LHISI_Scaffold_Assembly.</title>
        <authorList>
            <person name="Stuart O.P."/>
            <person name="Cleave R."/>
            <person name="Magrath M.J.L."/>
            <person name="Mikheyev A.S."/>
        </authorList>
    </citation>
    <scope>NUCLEOTIDE SEQUENCE [LARGE SCALE GENOMIC DNA]</scope>
    <source>
        <strain evidence="2">Daus_M_001</strain>
        <tissue evidence="2">Leg muscle</tissue>
    </source>
</reference>
<protein>
    <submittedName>
        <fullName evidence="2">Uncharacterized protein</fullName>
    </submittedName>
</protein>
<proteinExistence type="predicted"/>
<evidence type="ECO:0000256" key="1">
    <source>
        <dbReference type="SAM" id="MobiDB-lite"/>
    </source>
</evidence>
<dbReference type="Proteomes" id="UP001159363">
    <property type="component" value="Chromosome 1"/>
</dbReference>
<evidence type="ECO:0000313" key="3">
    <source>
        <dbReference type="Proteomes" id="UP001159363"/>
    </source>
</evidence>
<feature type="region of interest" description="Disordered" evidence="1">
    <location>
        <begin position="163"/>
        <end position="194"/>
    </location>
</feature>
<evidence type="ECO:0000313" key="2">
    <source>
        <dbReference type="EMBL" id="KAJ8895543.1"/>
    </source>
</evidence>
<keyword evidence="3" id="KW-1185">Reference proteome</keyword>
<dbReference type="EMBL" id="JARBHB010000001">
    <property type="protein sequence ID" value="KAJ8895543.1"/>
    <property type="molecule type" value="Genomic_DNA"/>
</dbReference>
<gene>
    <name evidence="2" type="ORF">PR048_000879</name>
</gene>
<organism evidence="2 3">
    <name type="scientific">Dryococelus australis</name>
    <dbReference type="NCBI Taxonomy" id="614101"/>
    <lineage>
        <taxon>Eukaryota</taxon>
        <taxon>Metazoa</taxon>
        <taxon>Ecdysozoa</taxon>
        <taxon>Arthropoda</taxon>
        <taxon>Hexapoda</taxon>
        <taxon>Insecta</taxon>
        <taxon>Pterygota</taxon>
        <taxon>Neoptera</taxon>
        <taxon>Polyneoptera</taxon>
        <taxon>Phasmatodea</taxon>
        <taxon>Verophasmatodea</taxon>
        <taxon>Anareolatae</taxon>
        <taxon>Phasmatidae</taxon>
        <taxon>Eurycanthinae</taxon>
        <taxon>Dryococelus</taxon>
    </lineage>
</organism>
<feature type="compositionally biased region" description="Basic and acidic residues" evidence="1">
    <location>
        <begin position="185"/>
        <end position="194"/>
    </location>
</feature>
<name>A0ABQ9IFU0_9NEOP</name>
<feature type="compositionally biased region" description="Basic and acidic residues" evidence="1">
    <location>
        <begin position="163"/>
        <end position="172"/>
    </location>
</feature>
<comment type="caution">
    <text evidence="2">The sequence shown here is derived from an EMBL/GenBank/DDBJ whole genome shotgun (WGS) entry which is preliminary data.</text>
</comment>